<evidence type="ECO:0000256" key="8">
    <source>
        <dbReference type="ARBA" id="ARBA00022967"/>
    </source>
</evidence>
<keyword evidence="12" id="KW-0472">Membrane</keyword>
<dbReference type="InterPro" id="IPR017896">
    <property type="entry name" value="4Fe4S_Fe-S-bd"/>
</dbReference>
<evidence type="ECO:0000256" key="3">
    <source>
        <dbReference type="ARBA" id="ARBA00005404"/>
    </source>
</evidence>
<dbReference type="PROSITE" id="PS51379">
    <property type="entry name" value="4FE4S_FER_2"/>
    <property type="match status" value="2"/>
</dbReference>
<dbReference type="NCBIfam" id="TIGR02512">
    <property type="entry name" value="FeFe_hydrog_A"/>
    <property type="match status" value="1"/>
</dbReference>
<comment type="cofactor">
    <cofactor evidence="13">
        <name>[2Fe-2S] cluster</name>
        <dbReference type="ChEBI" id="CHEBI:190135"/>
    </cofactor>
</comment>
<keyword evidence="4" id="KW-0004">4Fe-4S</keyword>
<evidence type="ECO:0000256" key="7">
    <source>
        <dbReference type="ARBA" id="ARBA00022737"/>
    </source>
</evidence>
<dbReference type="InterPro" id="IPR001041">
    <property type="entry name" value="2Fe-2S_ferredoxin-type"/>
</dbReference>
<keyword evidence="8" id="KW-1278">Translocase</keyword>
<evidence type="ECO:0000256" key="6">
    <source>
        <dbReference type="ARBA" id="ARBA00022723"/>
    </source>
</evidence>
<dbReference type="RefSeq" id="WP_007050317.1">
    <property type="nucleotide sequence ID" value="NZ_DS560019.1"/>
</dbReference>
<keyword evidence="10" id="KW-0411">Iron-sulfur</keyword>
<evidence type="ECO:0000256" key="2">
    <source>
        <dbReference type="ARBA" id="ARBA00004370"/>
    </source>
</evidence>
<dbReference type="eggNOG" id="COG4624">
    <property type="taxonomic scope" value="Bacteria"/>
</dbReference>
<dbReference type="GO" id="GO:0051537">
    <property type="term" value="F:2 iron, 2 sulfur cluster binding"/>
    <property type="evidence" value="ECO:0007669"/>
    <property type="project" value="UniProtKB-KW"/>
</dbReference>
<dbReference type="eggNOG" id="COG3383">
    <property type="taxonomic scope" value="Bacteria"/>
</dbReference>
<feature type="domain" description="2Fe-2S ferredoxin-type" evidence="14">
    <location>
        <begin position="1"/>
        <end position="77"/>
    </location>
</feature>
<evidence type="ECO:0000256" key="13">
    <source>
        <dbReference type="ARBA" id="ARBA00034078"/>
    </source>
</evidence>
<keyword evidence="17" id="KW-0560">Oxidoreductase</keyword>
<dbReference type="GO" id="GO:0008901">
    <property type="term" value="F:ferredoxin hydrogenase activity"/>
    <property type="evidence" value="ECO:0007669"/>
    <property type="project" value="InterPro"/>
</dbReference>
<dbReference type="Proteomes" id="UP000005178">
    <property type="component" value="Unassembled WGS sequence"/>
</dbReference>
<keyword evidence="5" id="KW-0001">2Fe-2S</keyword>
<evidence type="ECO:0000259" key="14">
    <source>
        <dbReference type="PROSITE" id="PS51085"/>
    </source>
</evidence>
<evidence type="ECO:0000256" key="11">
    <source>
        <dbReference type="ARBA" id="ARBA00023027"/>
    </source>
</evidence>
<protein>
    <submittedName>
        <fullName evidence="17">Hydrogenase, Fe-only</fullName>
        <ecNumber evidence="17">1.12.-.-</ecNumber>
    </submittedName>
</protein>
<dbReference type="InterPro" id="IPR004108">
    <property type="entry name" value="Fe_hydrogenase_lsu_C"/>
</dbReference>
<dbReference type="EC" id="1.12.-.-" evidence="17"/>
<comment type="caution">
    <text evidence="17">The sequence shown here is derived from an EMBL/GenBank/DDBJ whole genome shotgun (WGS) entry which is preliminary data.</text>
</comment>
<dbReference type="SUPFAM" id="SSF53920">
    <property type="entry name" value="Fe-only hydrogenase"/>
    <property type="match status" value="1"/>
</dbReference>
<dbReference type="GO" id="GO:0016020">
    <property type="term" value="C:membrane"/>
    <property type="evidence" value="ECO:0007669"/>
    <property type="project" value="UniProtKB-SubCell"/>
</dbReference>
<dbReference type="Gene3D" id="3.40.950.10">
    <property type="entry name" value="Fe-only Hydrogenase (Larger Subunit), Chain L, domain 3"/>
    <property type="match status" value="1"/>
</dbReference>
<dbReference type="InterPro" id="IPR013352">
    <property type="entry name" value="Fe_hydrogenase_subset"/>
</dbReference>
<proteinExistence type="inferred from homology"/>
<dbReference type="Pfam" id="PF10588">
    <property type="entry name" value="NADH-G_4Fe-4S_3"/>
    <property type="match status" value="1"/>
</dbReference>
<evidence type="ECO:0000256" key="9">
    <source>
        <dbReference type="ARBA" id="ARBA00023004"/>
    </source>
</evidence>
<dbReference type="PROSITE" id="PS00198">
    <property type="entry name" value="4FE4S_FER_1"/>
    <property type="match status" value="1"/>
</dbReference>
<comment type="similarity">
    <text evidence="3">Belongs to the complex I 75 kDa subunit family.</text>
</comment>
<dbReference type="FunFam" id="3.30.70.20:FF:000035">
    <property type="entry name" value="Iron hydrogenase 1"/>
    <property type="match status" value="1"/>
</dbReference>
<dbReference type="InterPro" id="IPR009016">
    <property type="entry name" value="Fe_hydrogenase"/>
</dbReference>
<dbReference type="SMART" id="SM00929">
    <property type="entry name" value="NADH-G_4Fe-4S_3"/>
    <property type="match status" value="1"/>
</dbReference>
<dbReference type="SMART" id="SM00902">
    <property type="entry name" value="Fe_hyd_SSU"/>
    <property type="match status" value="1"/>
</dbReference>
<dbReference type="GeneID" id="98000630"/>
<dbReference type="HOGENOM" id="CLU_018240_2_1_9"/>
<accession>B1CC50</accession>
<dbReference type="Gene3D" id="3.40.50.1780">
    <property type="match status" value="1"/>
</dbReference>
<keyword evidence="7" id="KW-0677">Repeat</keyword>
<evidence type="ECO:0000256" key="12">
    <source>
        <dbReference type="ARBA" id="ARBA00023136"/>
    </source>
</evidence>
<dbReference type="SUPFAM" id="SSF54292">
    <property type="entry name" value="2Fe-2S ferredoxin-like"/>
    <property type="match status" value="1"/>
</dbReference>
<organism evidence="17 18">
    <name type="scientific">Anaerofustis stercorihominis DSM 17244</name>
    <dbReference type="NCBI Taxonomy" id="445971"/>
    <lineage>
        <taxon>Bacteria</taxon>
        <taxon>Bacillati</taxon>
        <taxon>Bacillota</taxon>
        <taxon>Clostridia</taxon>
        <taxon>Eubacteriales</taxon>
        <taxon>Eubacteriaceae</taxon>
        <taxon>Anaerofustis</taxon>
    </lineage>
</organism>
<dbReference type="OrthoDB" id="9805142at2"/>
<dbReference type="Pfam" id="PF02906">
    <property type="entry name" value="Fe_hyd_lg_C"/>
    <property type="match status" value="1"/>
</dbReference>
<evidence type="ECO:0000256" key="4">
    <source>
        <dbReference type="ARBA" id="ARBA00022485"/>
    </source>
</evidence>
<evidence type="ECO:0000259" key="15">
    <source>
        <dbReference type="PROSITE" id="PS51379"/>
    </source>
</evidence>
<dbReference type="InterPro" id="IPR049830">
    <property type="entry name" value="HndD"/>
</dbReference>
<dbReference type="InterPro" id="IPR003149">
    <property type="entry name" value="Fe_hydrogenase_ssu"/>
</dbReference>
<dbReference type="FunFam" id="3.10.20.740:FF:000004">
    <property type="entry name" value="NADH-quinone oxidoreductase"/>
    <property type="match status" value="1"/>
</dbReference>
<dbReference type="Pfam" id="PF00037">
    <property type="entry name" value="Fer4"/>
    <property type="match status" value="1"/>
</dbReference>
<comment type="cofactor">
    <cofactor evidence="1">
        <name>[4Fe-4S] cluster</name>
        <dbReference type="ChEBI" id="CHEBI:49883"/>
    </cofactor>
</comment>
<feature type="domain" description="4Fe-4S ferredoxin-type" evidence="15">
    <location>
        <begin position="136"/>
        <end position="167"/>
    </location>
</feature>
<dbReference type="GO" id="GO:0051539">
    <property type="term" value="F:4 iron, 4 sulfur cluster binding"/>
    <property type="evidence" value="ECO:0007669"/>
    <property type="project" value="UniProtKB-KW"/>
</dbReference>
<keyword evidence="6" id="KW-0479">Metal-binding</keyword>
<dbReference type="Gene3D" id="3.30.70.20">
    <property type="match status" value="1"/>
</dbReference>
<dbReference type="InterPro" id="IPR036010">
    <property type="entry name" value="2Fe-2S_ferredoxin-like_sf"/>
</dbReference>
<dbReference type="PROSITE" id="PS51085">
    <property type="entry name" value="2FE2S_FER_2"/>
    <property type="match status" value="1"/>
</dbReference>
<comment type="subcellular location">
    <subcellularLocation>
        <location evidence="2">Membrane</location>
    </subcellularLocation>
</comment>
<dbReference type="InterPro" id="IPR050340">
    <property type="entry name" value="Cytosolic_Fe-S_CAF"/>
</dbReference>
<dbReference type="CDD" id="cd00207">
    <property type="entry name" value="fer2"/>
    <property type="match status" value="1"/>
</dbReference>
<dbReference type="Gene3D" id="4.10.260.20">
    <property type="entry name" value="Iron hydrogenase, small subunit"/>
    <property type="match status" value="1"/>
</dbReference>
<feature type="domain" description="4Fe-4S ferredoxin-type" evidence="15">
    <location>
        <begin position="180"/>
        <end position="208"/>
    </location>
</feature>
<dbReference type="STRING" id="445971.ANASTE_01550"/>
<dbReference type="NCBIfam" id="NF040763">
    <property type="entry name" value="FeFe_hydrog_A6"/>
    <property type="match status" value="1"/>
</dbReference>
<keyword evidence="11" id="KW-0520">NAD</keyword>
<dbReference type="InterPro" id="IPR036991">
    <property type="entry name" value="Fe_hydrogenase_ssu_sf"/>
</dbReference>
<feature type="domain" description="4Fe-4S His(Cys)3-ligated-type" evidence="16">
    <location>
        <begin position="77"/>
        <end position="116"/>
    </location>
</feature>
<dbReference type="Pfam" id="PF02256">
    <property type="entry name" value="Fe_hyd_SSU"/>
    <property type="match status" value="1"/>
</dbReference>
<dbReference type="GO" id="GO:0005506">
    <property type="term" value="F:iron ion binding"/>
    <property type="evidence" value="ECO:0007669"/>
    <property type="project" value="InterPro"/>
</dbReference>
<dbReference type="PROSITE" id="PS51839">
    <property type="entry name" value="4FE4S_HC3"/>
    <property type="match status" value="1"/>
</dbReference>
<dbReference type="InterPro" id="IPR017900">
    <property type="entry name" value="4Fe4S_Fe_S_CS"/>
</dbReference>
<evidence type="ECO:0000259" key="16">
    <source>
        <dbReference type="PROSITE" id="PS51839"/>
    </source>
</evidence>
<evidence type="ECO:0000256" key="5">
    <source>
        <dbReference type="ARBA" id="ARBA00022714"/>
    </source>
</evidence>
<reference evidence="17" key="1">
    <citation type="submission" date="2008-01" db="EMBL/GenBank/DDBJ databases">
        <authorList>
            <person name="Fulton L."/>
            <person name="Clifton S."/>
            <person name="Fulton B."/>
            <person name="Xu J."/>
            <person name="Minx P."/>
            <person name="Pepin K.H."/>
            <person name="Johnson M."/>
            <person name="Thiruvilangam P."/>
            <person name="Bhonagiri V."/>
            <person name="Nash W.E."/>
            <person name="Mardis E.R."/>
            <person name="Wilson R.K."/>
        </authorList>
    </citation>
    <scope>NUCLEOTIDE SEQUENCE [LARGE SCALE GENOMIC DNA]</scope>
    <source>
        <strain evidence="17">DSM 17244</strain>
    </source>
</reference>
<dbReference type="PANTHER" id="PTHR11615">
    <property type="entry name" value="NITRATE, FORMATE, IRON DEHYDROGENASE"/>
    <property type="match status" value="1"/>
</dbReference>
<keyword evidence="18" id="KW-1185">Reference proteome</keyword>
<evidence type="ECO:0000313" key="17">
    <source>
        <dbReference type="EMBL" id="EDS71847.1"/>
    </source>
</evidence>
<reference evidence="17" key="2">
    <citation type="submission" date="2013-08" db="EMBL/GenBank/DDBJ databases">
        <title>Draft genome sequence of Anaerofustis stercorihominis (DSM 17244).</title>
        <authorList>
            <person name="Sudarsanam P."/>
            <person name="Ley R."/>
            <person name="Guruge J."/>
            <person name="Turnbaugh P.J."/>
            <person name="Mahowald M."/>
            <person name="Liep D."/>
            <person name="Gordon J."/>
        </authorList>
    </citation>
    <scope>NUCLEOTIDE SEQUENCE</scope>
    <source>
        <strain evidence="17">DSM 17244</strain>
    </source>
</reference>
<dbReference type="Gene3D" id="3.10.20.740">
    <property type="match status" value="1"/>
</dbReference>
<name>B1CC50_9FIRM</name>
<evidence type="ECO:0000256" key="1">
    <source>
        <dbReference type="ARBA" id="ARBA00001966"/>
    </source>
</evidence>
<dbReference type="AlphaFoldDB" id="B1CC50"/>
<dbReference type="Pfam" id="PF13510">
    <property type="entry name" value="Fer2_4"/>
    <property type="match status" value="1"/>
</dbReference>
<evidence type="ECO:0000313" key="18">
    <source>
        <dbReference type="Proteomes" id="UP000005178"/>
    </source>
</evidence>
<sequence>MVNLKINNVDVSVEEKTTILEAARQIGINIPTLCFLEHNKIGACRMCVVEIKGSDVLRSACNFPVKEGMEVFTNSPKVRESRKNTLELTLSDHNRDCTTCIRSGNCELQTLANDLGVNTVPFKGDFSSDTYDDKSLSVVRDESKCIFCKRCINTCAKIQGIGALIGKDNGFDSKSRPVKGDVLADTNCINCGQCIINCPVGALTEKVNVDEVWEALSDENKHVVVQPAPAVRAALGEEFGYEIGTDVTGKMVASMRRLGFDKVFDTDFGADMTIMEEAYELVDRVTNGGTLPMVTSCCPAWVKMCEQEYPELLDNLSSCKSPQAMTGALIKTHYAEVNNIDPKDIYVVSVMPCVAKKFEVAREQLKEDDLFDSDVCITTRELARMIKEAGIDFKNLDDEDFDPIYGESSGAGVIFGATGGVMEAAARTAVEAITGEVCENVDYEAVRGLDGLKEATITAGDKEIKVAVVHGGANIKKLMDKVKKGEADYDFIECMACIGGCVNGGGQPIVNSQLINAGLSLPQERAKVLYNQDKNVRPVRKSHENPSVQKVYKEFLEKPNSHKAHEILHTTYVDRSNDFVK</sequence>
<keyword evidence="9" id="KW-0408">Iron</keyword>
<dbReference type="InterPro" id="IPR019574">
    <property type="entry name" value="NADH_UbQ_OxRdtase_Gsu_4Fe4S-bd"/>
</dbReference>
<dbReference type="EMBL" id="ABIL02000006">
    <property type="protein sequence ID" value="EDS71847.1"/>
    <property type="molecule type" value="Genomic_DNA"/>
</dbReference>
<gene>
    <name evidence="17" type="ORF">ANASTE_01550</name>
</gene>
<evidence type="ECO:0000256" key="10">
    <source>
        <dbReference type="ARBA" id="ARBA00023014"/>
    </source>
</evidence>
<dbReference type="SUPFAM" id="SSF54862">
    <property type="entry name" value="4Fe-4S ferredoxins"/>
    <property type="match status" value="1"/>
</dbReference>